<evidence type="ECO:0000313" key="1">
    <source>
        <dbReference type="EMBL" id="MBB3098506.1"/>
    </source>
</evidence>
<sequence length="168" mass="18110">MPREDPCPDLGCVPGQAWRWAAGICDHEWVSRYFKVDDLTLWNPSDRVAQLFYRSCAAVAPVVGLPPGVVDNCRDEYEVDLDVFVPFVDALVREYRASSHAVLRSLLEGFLPAAMVLVQRAGGELPSLSGQVGTSRRDVSVGVGGIAPAGDGERLMALARELAGAMPV</sequence>
<dbReference type="AlphaFoldDB" id="A0A7W5ALK8"/>
<dbReference type="RefSeq" id="WP_183224589.1">
    <property type="nucleotide sequence ID" value="NZ_BMPW01000017.1"/>
</dbReference>
<proteinExistence type="predicted"/>
<dbReference type="InterPro" id="IPR045732">
    <property type="entry name" value="DUF6086"/>
</dbReference>
<evidence type="ECO:0000313" key="2">
    <source>
        <dbReference type="Proteomes" id="UP000590749"/>
    </source>
</evidence>
<dbReference type="Pfam" id="PF19564">
    <property type="entry name" value="DUF6086"/>
    <property type="match status" value="1"/>
</dbReference>
<organism evidence="1 2">
    <name type="scientific">Actinoplanes campanulatus</name>
    <dbReference type="NCBI Taxonomy" id="113559"/>
    <lineage>
        <taxon>Bacteria</taxon>
        <taxon>Bacillati</taxon>
        <taxon>Actinomycetota</taxon>
        <taxon>Actinomycetes</taxon>
        <taxon>Micromonosporales</taxon>
        <taxon>Micromonosporaceae</taxon>
        <taxon>Actinoplanes</taxon>
    </lineage>
</organism>
<dbReference type="EMBL" id="JACHXF010000015">
    <property type="protein sequence ID" value="MBB3098506.1"/>
    <property type="molecule type" value="Genomic_DNA"/>
</dbReference>
<name>A0A7W5ALK8_9ACTN</name>
<gene>
    <name evidence="1" type="ORF">FHR83_006205</name>
</gene>
<accession>A0A7W5ALK8</accession>
<protein>
    <submittedName>
        <fullName evidence="1">Uncharacterized protein</fullName>
    </submittedName>
</protein>
<comment type="caution">
    <text evidence="1">The sequence shown here is derived from an EMBL/GenBank/DDBJ whole genome shotgun (WGS) entry which is preliminary data.</text>
</comment>
<keyword evidence="2" id="KW-1185">Reference proteome</keyword>
<reference evidence="1 2" key="1">
    <citation type="submission" date="2020-08" db="EMBL/GenBank/DDBJ databases">
        <title>Genomic Encyclopedia of Type Strains, Phase III (KMG-III): the genomes of soil and plant-associated and newly described type strains.</title>
        <authorList>
            <person name="Whitman W."/>
        </authorList>
    </citation>
    <scope>NUCLEOTIDE SEQUENCE [LARGE SCALE GENOMIC DNA]</scope>
    <source>
        <strain evidence="1 2">CECT 3287</strain>
    </source>
</reference>
<dbReference type="Proteomes" id="UP000590749">
    <property type="component" value="Unassembled WGS sequence"/>
</dbReference>